<evidence type="ECO:0000313" key="3">
    <source>
        <dbReference type="Proteomes" id="UP001642360"/>
    </source>
</evidence>
<keyword evidence="1" id="KW-0732">Signal</keyword>
<dbReference type="AlphaFoldDB" id="A0ABC8SC89"/>
<comment type="caution">
    <text evidence="2">The sequence shown here is derived from an EMBL/GenBank/DDBJ whole genome shotgun (WGS) entry which is preliminary data.</text>
</comment>
<evidence type="ECO:0008006" key="4">
    <source>
        <dbReference type="Google" id="ProtNLM"/>
    </source>
</evidence>
<feature type="signal peptide" evidence="1">
    <location>
        <begin position="1"/>
        <end position="29"/>
    </location>
</feature>
<accession>A0ABC8SC89</accession>
<feature type="chain" id="PRO_5044759529" description="Secreted protein" evidence="1">
    <location>
        <begin position="30"/>
        <end position="132"/>
    </location>
</feature>
<dbReference type="Proteomes" id="UP001642360">
    <property type="component" value="Unassembled WGS sequence"/>
</dbReference>
<reference evidence="2 3" key="1">
    <citation type="submission" date="2024-02" db="EMBL/GenBank/DDBJ databases">
        <authorList>
            <person name="Vignale AGUSTIN F."/>
            <person name="Sosa J E."/>
            <person name="Modenutti C."/>
        </authorList>
    </citation>
    <scope>NUCLEOTIDE SEQUENCE [LARGE SCALE GENOMIC DNA]</scope>
</reference>
<evidence type="ECO:0000256" key="1">
    <source>
        <dbReference type="SAM" id="SignalP"/>
    </source>
</evidence>
<sequence length="132" mass="15273">MSHPPRYRPKPWRMSGLFVLFSANTSVLTGPSLVRPRPLCSCRTQDSILPRPQTLFSCTNYHVITNRNQNLENSLPKIKNKFIVTKCFSISRIIYAMQKHLFFYHKKHNCKGVIIYCPNKCKNDSTQNTGLV</sequence>
<proteinExistence type="predicted"/>
<organism evidence="2 3">
    <name type="scientific">Ilex paraguariensis</name>
    <name type="common">yerba mate</name>
    <dbReference type="NCBI Taxonomy" id="185542"/>
    <lineage>
        <taxon>Eukaryota</taxon>
        <taxon>Viridiplantae</taxon>
        <taxon>Streptophyta</taxon>
        <taxon>Embryophyta</taxon>
        <taxon>Tracheophyta</taxon>
        <taxon>Spermatophyta</taxon>
        <taxon>Magnoliopsida</taxon>
        <taxon>eudicotyledons</taxon>
        <taxon>Gunneridae</taxon>
        <taxon>Pentapetalae</taxon>
        <taxon>asterids</taxon>
        <taxon>campanulids</taxon>
        <taxon>Aquifoliales</taxon>
        <taxon>Aquifoliaceae</taxon>
        <taxon>Ilex</taxon>
    </lineage>
</organism>
<keyword evidence="3" id="KW-1185">Reference proteome</keyword>
<name>A0ABC8SC89_9AQUA</name>
<gene>
    <name evidence="2" type="ORF">ILEXP_LOCUS23143</name>
</gene>
<dbReference type="EMBL" id="CAUOFW020002580">
    <property type="protein sequence ID" value="CAK9154789.1"/>
    <property type="molecule type" value="Genomic_DNA"/>
</dbReference>
<evidence type="ECO:0000313" key="2">
    <source>
        <dbReference type="EMBL" id="CAK9154789.1"/>
    </source>
</evidence>
<protein>
    <recommendedName>
        <fullName evidence="4">Secreted protein</fullName>
    </recommendedName>
</protein>